<gene>
    <name evidence="2" type="ORF">F3K02_18415</name>
</gene>
<keyword evidence="1" id="KW-0812">Transmembrane</keyword>
<organism evidence="2 3">
    <name type="scientific">Hydrogenophaga aromaticivorans</name>
    <dbReference type="NCBI Taxonomy" id="2610898"/>
    <lineage>
        <taxon>Bacteria</taxon>
        <taxon>Pseudomonadati</taxon>
        <taxon>Pseudomonadota</taxon>
        <taxon>Betaproteobacteria</taxon>
        <taxon>Burkholderiales</taxon>
        <taxon>Comamonadaceae</taxon>
        <taxon>Hydrogenophaga</taxon>
    </lineage>
</organism>
<dbReference type="RefSeq" id="WP_177137095.1">
    <property type="nucleotide sequence ID" value="NZ_VYGV01000016.1"/>
</dbReference>
<feature type="transmembrane region" description="Helical" evidence="1">
    <location>
        <begin position="43"/>
        <end position="64"/>
    </location>
</feature>
<dbReference type="EMBL" id="VYGV01000016">
    <property type="protein sequence ID" value="NWF47210.1"/>
    <property type="molecule type" value="Genomic_DNA"/>
</dbReference>
<feature type="transmembrane region" description="Helical" evidence="1">
    <location>
        <begin position="12"/>
        <end position="31"/>
    </location>
</feature>
<keyword evidence="1" id="KW-0472">Membrane</keyword>
<dbReference type="NCBIfam" id="NF038050">
    <property type="entry name" value="NrtS"/>
    <property type="match status" value="1"/>
</dbReference>
<evidence type="ECO:0000256" key="1">
    <source>
        <dbReference type="SAM" id="Phobius"/>
    </source>
</evidence>
<keyword evidence="3" id="KW-1185">Reference proteome</keyword>
<keyword evidence="1" id="KW-1133">Transmembrane helix</keyword>
<proteinExistence type="predicted"/>
<comment type="caution">
    <text evidence="2">The sequence shown here is derived from an EMBL/GenBank/DDBJ whole genome shotgun (WGS) entry which is preliminary data.</text>
</comment>
<protein>
    <submittedName>
        <fullName evidence="2">Uncharacterized protein</fullName>
    </submittedName>
</protein>
<dbReference type="Proteomes" id="UP000545507">
    <property type="component" value="Unassembled WGS sequence"/>
</dbReference>
<name>A0A7Y8GYH5_9BURK</name>
<reference evidence="2 3" key="1">
    <citation type="submission" date="2019-09" db="EMBL/GenBank/DDBJ databases">
        <title>Hydrogenophaga aromatica sp. nov., isolated from a para-xylene-degrading enrichment culture.</title>
        <authorList>
            <person name="Tancsics A."/>
            <person name="Banerjee S."/>
        </authorList>
    </citation>
    <scope>NUCLEOTIDE SEQUENCE [LARGE SCALE GENOMIC DNA]</scope>
    <source>
        <strain evidence="2 3">D2P1</strain>
    </source>
</reference>
<dbReference type="AlphaFoldDB" id="A0A7Y8GYH5"/>
<evidence type="ECO:0000313" key="3">
    <source>
        <dbReference type="Proteomes" id="UP000545507"/>
    </source>
</evidence>
<dbReference type="InterPro" id="IPR047700">
    <property type="entry name" value="NrtS-like"/>
</dbReference>
<accession>A0A7Y8GYH5</accession>
<sequence length="74" mass="7992">MQTFFGTVFSRPIVVGALRVSFVVGCVLNLINQGEAFFSGGPIAWGHVLLNFLVPYAVSSYSAARNQLSNRTTP</sequence>
<evidence type="ECO:0000313" key="2">
    <source>
        <dbReference type="EMBL" id="NWF47210.1"/>
    </source>
</evidence>